<comment type="caution">
    <text evidence="1">The sequence shown here is derived from an EMBL/GenBank/DDBJ whole genome shotgun (WGS) entry which is preliminary data.</text>
</comment>
<dbReference type="PANTHER" id="PTHR31050:SF3">
    <property type="entry name" value="OS08G0412800 PROTEIN"/>
    <property type="match status" value="1"/>
</dbReference>
<evidence type="ECO:0000313" key="2">
    <source>
        <dbReference type="Proteomes" id="UP000287651"/>
    </source>
</evidence>
<dbReference type="AlphaFoldDB" id="A0A427AB59"/>
<gene>
    <name evidence="1" type="ORF">B296_00005158</name>
</gene>
<evidence type="ECO:0000313" key="1">
    <source>
        <dbReference type="EMBL" id="RRT73464.1"/>
    </source>
</evidence>
<name>A0A427AB59_ENSVE</name>
<dbReference type="PANTHER" id="PTHR31050">
    <property type="entry name" value="OS08G0413200 PROTEIN"/>
    <property type="match status" value="1"/>
</dbReference>
<accession>A0A427AB59</accession>
<dbReference type="EMBL" id="AMZH03003084">
    <property type="protein sequence ID" value="RRT73464.1"/>
    <property type="molecule type" value="Genomic_DNA"/>
</dbReference>
<protein>
    <submittedName>
        <fullName evidence="1">Uncharacterized protein</fullName>
    </submittedName>
</protein>
<proteinExistence type="predicted"/>
<dbReference type="Proteomes" id="UP000287651">
    <property type="component" value="Unassembled WGS sequence"/>
</dbReference>
<dbReference type="InterPro" id="IPR010683">
    <property type="entry name" value="DUF1262"/>
</dbReference>
<sequence length="383" mass="43721">MYVTRPLSAFKNAAGAGHQPPPEGSGSGYLFLQDEELQPASACCWGACKCDTDRIQQLPFPQNKILTLSYTEQSGKTTDTYSTAALFIPVPSQPLSSNRYYVIIARGKHKGKAYTCSKEEDMTSCCLCQCINDVKPKEFDHRDIYQQMEIVCHKGRFTARPVASDGIPPSILRKEYWSLHQVEHEEYALGLAAGLDEALRARLPELHAAGVVVGRWYTPFVFVKEEMSLRDQVKHSAFYEVTLEQFWEEVYACENRHGPEKVVAEVKAVVRGEAAFLDGKEAKRYDTHDVDGLVWFKPLDSEGGSVKLRFPVWERMKWEQSRWGWIGDEEQKVEKTVEHGGDGGWKRLRCYVLVERFAVRRMDGSLVLMVDFRHSHKVKCIWE</sequence>
<dbReference type="Pfam" id="PF06880">
    <property type="entry name" value="DUF1262"/>
    <property type="match status" value="1"/>
</dbReference>
<organism evidence="1 2">
    <name type="scientific">Ensete ventricosum</name>
    <name type="common">Abyssinian banana</name>
    <name type="synonym">Musa ensete</name>
    <dbReference type="NCBI Taxonomy" id="4639"/>
    <lineage>
        <taxon>Eukaryota</taxon>
        <taxon>Viridiplantae</taxon>
        <taxon>Streptophyta</taxon>
        <taxon>Embryophyta</taxon>
        <taxon>Tracheophyta</taxon>
        <taxon>Spermatophyta</taxon>
        <taxon>Magnoliopsida</taxon>
        <taxon>Liliopsida</taxon>
        <taxon>Zingiberales</taxon>
        <taxon>Musaceae</taxon>
        <taxon>Ensete</taxon>
    </lineage>
</organism>
<reference evidence="1 2" key="1">
    <citation type="journal article" date="2014" name="Agronomy (Basel)">
        <title>A Draft Genome Sequence for Ensete ventricosum, the Drought-Tolerant Tree Against Hunger.</title>
        <authorList>
            <person name="Harrison J."/>
            <person name="Moore K.A."/>
            <person name="Paszkiewicz K."/>
            <person name="Jones T."/>
            <person name="Grant M."/>
            <person name="Ambacheew D."/>
            <person name="Muzemil S."/>
            <person name="Studholme D.J."/>
        </authorList>
    </citation>
    <scope>NUCLEOTIDE SEQUENCE [LARGE SCALE GENOMIC DNA]</scope>
</reference>